<feature type="region of interest" description="Disordered" evidence="1">
    <location>
        <begin position="110"/>
        <end position="133"/>
    </location>
</feature>
<protein>
    <submittedName>
        <fullName evidence="2">Uncharacterized protein</fullName>
    </submittedName>
</protein>
<evidence type="ECO:0000313" key="2">
    <source>
        <dbReference type="EMBL" id="QDT16812.1"/>
    </source>
</evidence>
<dbReference type="EMBL" id="CP036265">
    <property type="protein sequence ID" value="QDT16812.1"/>
    <property type="molecule type" value="Genomic_DNA"/>
</dbReference>
<evidence type="ECO:0000313" key="3">
    <source>
        <dbReference type="Proteomes" id="UP000318741"/>
    </source>
</evidence>
<keyword evidence="3" id="KW-1185">Reference proteome</keyword>
<dbReference type="RefSeq" id="WP_145359741.1">
    <property type="nucleotide sequence ID" value="NZ_CP036265.1"/>
</dbReference>
<reference evidence="2 3" key="1">
    <citation type="submission" date="2019-02" db="EMBL/GenBank/DDBJ databases">
        <title>Deep-cultivation of Planctomycetes and their phenomic and genomic characterization uncovers novel biology.</title>
        <authorList>
            <person name="Wiegand S."/>
            <person name="Jogler M."/>
            <person name="Boedeker C."/>
            <person name="Pinto D."/>
            <person name="Vollmers J."/>
            <person name="Rivas-Marin E."/>
            <person name="Kohn T."/>
            <person name="Peeters S.H."/>
            <person name="Heuer A."/>
            <person name="Rast P."/>
            <person name="Oberbeckmann S."/>
            <person name="Bunk B."/>
            <person name="Jeske O."/>
            <person name="Meyerdierks A."/>
            <person name="Storesund J.E."/>
            <person name="Kallscheuer N."/>
            <person name="Luecker S."/>
            <person name="Lage O.M."/>
            <person name="Pohl T."/>
            <person name="Merkel B.J."/>
            <person name="Hornburger P."/>
            <person name="Mueller R.-W."/>
            <person name="Bruemmer F."/>
            <person name="Labrenz M."/>
            <person name="Spormann A.M."/>
            <person name="Op den Camp H."/>
            <person name="Overmann J."/>
            <person name="Amann R."/>
            <person name="Jetten M.S.M."/>
            <person name="Mascher T."/>
            <person name="Medema M.H."/>
            <person name="Devos D.P."/>
            <person name="Kaster A.-K."/>
            <person name="Ovreas L."/>
            <person name="Rohde M."/>
            <person name="Galperin M.Y."/>
            <person name="Jogler C."/>
        </authorList>
    </citation>
    <scope>NUCLEOTIDE SEQUENCE [LARGE SCALE GENOMIC DNA]</scope>
    <source>
        <strain evidence="2 3">CA12</strain>
    </source>
</reference>
<dbReference type="Proteomes" id="UP000318741">
    <property type="component" value="Chromosome"/>
</dbReference>
<proteinExistence type="predicted"/>
<sequence length="133" mass="13946">MASPLPPIDKPVGSDDPIPVAEGVSITPAGQVSVDEGLTETLLDLAETLEERTGRPVDVEHVIAAVVLANRAGKIGSDRRLRTGDDLLLMALAPQIEAVFTRYGGLVAEPGEEDAVESAPDEHADPDEAAERT</sequence>
<name>A0A517PBS1_9PLAN</name>
<feature type="compositionally biased region" description="Acidic residues" evidence="1">
    <location>
        <begin position="124"/>
        <end position="133"/>
    </location>
</feature>
<gene>
    <name evidence="2" type="ORF">CA12_29190</name>
</gene>
<dbReference type="AlphaFoldDB" id="A0A517PBS1"/>
<dbReference type="KEGG" id="acaf:CA12_29190"/>
<feature type="region of interest" description="Disordered" evidence="1">
    <location>
        <begin position="1"/>
        <end position="23"/>
    </location>
</feature>
<evidence type="ECO:0000256" key="1">
    <source>
        <dbReference type="SAM" id="MobiDB-lite"/>
    </source>
</evidence>
<organism evidence="2 3">
    <name type="scientific">Alienimonas californiensis</name>
    <dbReference type="NCBI Taxonomy" id="2527989"/>
    <lineage>
        <taxon>Bacteria</taxon>
        <taxon>Pseudomonadati</taxon>
        <taxon>Planctomycetota</taxon>
        <taxon>Planctomycetia</taxon>
        <taxon>Planctomycetales</taxon>
        <taxon>Planctomycetaceae</taxon>
        <taxon>Alienimonas</taxon>
    </lineage>
</organism>
<accession>A0A517PBS1</accession>